<dbReference type="PANTHER" id="PTHR27005:SF315">
    <property type="entry name" value="PROTEIN KINASE DOMAIN-CONTAINING PROTEIN"/>
    <property type="match status" value="1"/>
</dbReference>
<evidence type="ECO:0000256" key="5">
    <source>
        <dbReference type="SAM" id="Phobius"/>
    </source>
</evidence>
<evidence type="ECO:0000256" key="1">
    <source>
        <dbReference type="ARBA" id="ARBA00022741"/>
    </source>
</evidence>
<keyword evidence="2" id="KW-0067">ATP-binding</keyword>
<feature type="transmembrane region" description="Helical" evidence="5">
    <location>
        <begin position="12"/>
        <end position="37"/>
    </location>
</feature>
<name>A0ABM3H1V0_9MYRT</name>
<keyword evidence="7" id="KW-1185">Reference proteome</keyword>
<dbReference type="RefSeq" id="XP_048130533.1">
    <property type="nucleotide sequence ID" value="XM_048274576.1"/>
</dbReference>
<organism evidence="7 8">
    <name type="scientific">Rhodamnia argentea</name>
    <dbReference type="NCBI Taxonomy" id="178133"/>
    <lineage>
        <taxon>Eukaryota</taxon>
        <taxon>Viridiplantae</taxon>
        <taxon>Streptophyta</taxon>
        <taxon>Embryophyta</taxon>
        <taxon>Tracheophyta</taxon>
        <taxon>Spermatophyta</taxon>
        <taxon>Magnoliopsida</taxon>
        <taxon>eudicotyledons</taxon>
        <taxon>Gunneridae</taxon>
        <taxon>Pentapetalae</taxon>
        <taxon>rosids</taxon>
        <taxon>malvids</taxon>
        <taxon>Myrtales</taxon>
        <taxon>Myrtaceae</taxon>
        <taxon>Myrtoideae</taxon>
        <taxon>Myrteae</taxon>
        <taxon>Australasian group</taxon>
        <taxon>Rhodamnia</taxon>
    </lineage>
</organism>
<dbReference type="PROSITE" id="PS50011">
    <property type="entry name" value="PROTEIN_KINASE_DOM"/>
    <property type="match status" value="1"/>
</dbReference>
<protein>
    <submittedName>
        <fullName evidence="8">LOW QUALITY PROTEIN: wall-associated receptor kinase-like 1</fullName>
    </submittedName>
</protein>
<evidence type="ECO:0000256" key="4">
    <source>
        <dbReference type="ARBA" id="ARBA00047951"/>
    </source>
</evidence>
<dbReference type="InterPro" id="IPR008271">
    <property type="entry name" value="Ser/Thr_kinase_AS"/>
</dbReference>
<accession>A0ABM3H1V0</accession>
<dbReference type="InterPro" id="IPR011009">
    <property type="entry name" value="Kinase-like_dom_sf"/>
</dbReference>
<dbReference type="InterPro" id="IPR045274">
    <property type="entry name" value="WAK-like"/>
</dbReference>
<dbReference type="Proteomes" id="UP000827889">
    <property type="component" value="Chromosome 2"/>
</dbReference>
<keyword evidence="5" id="KW-0812">Transmembrane</keyword>
<dbReference type="SMART" id="SM00220">
    <property type="entry name" value="S_TKc"/>
    <property type="match status" value="1"/>
</dbReference>
<dbReference type="GeneID" id="115729124"/>
<comment type="catalytic activity">
    <reaction evidence="3">
        <text>L-seryl-[protein] + ATP = O-phospho-L-seryl-[protein] + ADP + H(+)</text>
        <dbReference type="Rhea" id="RHEA:17989"/>
        <dbReference type="Rhea" id="RHEA-COMP:9863"/>
        <dbReference type="Rhea" id="RHEA-COMP:11604"/>
        <dbReference type="ChEBI" id="CHEBI:15378"/>
        <dbReference type="ChEBI" id="CHEBI:29999"/>
        <dbReference type="ChEBI" id="CHEBI:30616"/>
        <dbReference type="ChEBI" id="CHEBI:83421"/>
        <dbReference type="ChEBI" id="CHEBI:456216"/>
    </reaction>
</comment>
<dbReference type="InterPro" id="IPR000719">
    <property type="entry name" value="Prot_kinase_dom"/>
</dbReference>
<proteinExistence type="predicted"/>
<dbReference type="Gene3D" id="3.30.200.20">
    <property type="entry name" value="Phosphorylase Kinase, domain 1"/>
    <property type="match status" value="1"/>
</dbReference>
<keyword evidence="1" id="KW-0547">Nucleotide-binding</keyword>
<keyword evidence="5" id="KW-1133">Transmembrane helix</keyword>
<evidence type="ECO:0000256" key="3">
    <source>
        <dbReference type="ARBA" id="ARBA00047558"/>
    </source>
</evidence>
<evidence type="ECO:0000256" key="2">
    <source>
        <dbReference type="ARBA" id="ARBA00022840"/>
    </source>
</evidence>
<dbReference type="Pfam" id="PF07714">
    <property type="entry name" value="PK_Tyr_Ser-Thr"/>
    <property type="match status" value="1"/>
</dbReference>
<evidence type="ECO:0000313" key="7">
    <source>
        <dbReference type="Proteomes" id="UP000827889"/>
    </source>
</evidence>
<dbReference type="PROSITE" id="PS00108">
    <property type="entry name" value="PROTEIN_KINASE_ST"/>
    <property type="match status" value="1"/>
</dbReference>
<dbReference type="InterPro" id="IPR001245">
    <property type="entry name" value="Ser-Thr/Tyr_kinase_cat_dom"/>
</dbReference>
<keyword evidence="5" id="KW-0472">Membrane</keyword>
<dbReference type="SUPFAM" id="SSF56112">
    <property type="entry name" value="Protein kinase-like (PK-like)"/>
    <property type="match status" value="1"/>
</dbReference>
<evidence type="ECO:0000313" key="8">
    <source>
        <dbReference type="RefSeq" id="XP_048130533.1"/>
    </source>
</evidence>
<reference evidence="7" key="1">
    <citation type="submission" date="2025-05" db="UniProtKB">
        <authorList>
            <consortium name="RefSeq"/>
        </authorList>
    </citation>
    <scope>NUCLEOTIDE SEQUENCE [LARGE SCALE GENOMIC DNA]</scope>
</reference>
<reference evidence="8" key="2">
    <citation type="submission" date="2025-08" db="UniProtKB">
        <authorList>
            <consortium name="RefSeq"/>
        </authorList>
    </citation>
    <scope>IDENTIFICATION</scope>
    <source>
        <tissue evidence="8">Leaf</tissue>
    </source>
</reference>
<gene>
    <name evidence="8" type="primary">LOC115729124</name>
</gene>
<dbReference type="PANTHER" id="PTHR27005">
    <property type="entry name" value="WALL-ASSOCIATED RECEPTOR KINASE-LIKE 21"/>
    <property type="match status" value="1"/>
</dbReference>
<evidence type="ECO:0000259" key="6">
    <source>
        <dbReference type="PROSITE" id="PS50011"/>
    </source>
</evidence>
<dbReference type="Gene3D" id="1.10.510.10">
    <property type="entry name" value="Transferase(Phosphotransferase) domain 1"/>
    <property type="match status" value="1"/>
</dbReference>
<sequence>MWTEQGLHARIINLVTYISLAVIALPIFGITSVALVIDMWRRRSKQKNFRRNGGELLKHHRVQIFTEAELAKAINNYDESNKLGEHGFGSVYRGRIAGDTVVAVKKPKDVHKSLLRRDFLHELETVMQINHKNVVKLHGICLETRIPLLVYEYILNGTLFQHIHPNASTILRSWKNQLRIAAEAALALKYMHSCAEPPIIHGDIKSVNILLDQNYSVKVSDFGTSVLISPENSHIVSFEIQGTLGYIDPEYLTTGRLTIKSDVYSFGAVLMELLTRKKPASFILKSGESINIIHYFISCVKDEKLSNVINFEAASEDEMERVGMVVEIAVKCLDQSGARRPTMQEVAEQLARIDCKLDIATVEEDNEETKREVDEENLPSHSITVTCETSQHGTTSGSLF</sequence>
<comment type="catalytic activity">
    <reaction evidence="4">
        <text>L-threonyl-[protein] + ATP = O-phospho-L-threonyl-[protein] + ADP + H(+)</text>
        <dbReference type="Rhea" id="RHEA:46608"/>
        <dbReference type="Rhea" id="RHEA-COMP:11060"/>
        <dbReference type="Rhea" id="RHEA-COMP:11605"/>
        <dbReference type="ChEBI" id="CHEBI:15378"/>
        <dbReference type="ChEBI" id="CHEBI:30013"/>
        <dbReference type="ChEBI" id="CHEBI:30616"/>
        <dbReference type="ChEBI" id="CHEBI:61977"/>
        <dbReference type="ChEBI" id="CHEBI:456216"/>
    </reaction>
</comment>
<feature type="domain" description="Protein kinase" evidence="6">
    <location>
        <begin position="77"/>
        <end position="353"/>
    </location>
</feature>